<gene>
    <name evidence="1" type="ORF">ALEPTO_LOCUS4895</name>
</gene>
<proteinExistence type="predicted"/>
<evidence type="ECO:0000313" key="2">
    <source>
        <dbReference type="Proteomes" id="UP000789508"/>
    </source>
</evidence>
<organism evidence="1 2">
    <name type="scientific">Ambispora leptoticha</name>
    <dbReference type="NCBI Taxonomy" id="144679"/>
    <lineage>
        <taxon>Eukaryota</taxon>
        <taxon>Fungi</taxon>
        <taxon>Fungi incertae sedis</taxon>
        <taxon>Mucoromycota</taxon>
        <taxon>Glomeromycotina</taxon>
        <taxon>Glomeromycetes</taxon>
        <taxon>Archaeosporales</taxon>
        <taxon>Ambisporaceae</taxon>
        <taxon>Ambispora</taxon>
    </lineage>
</organism>
<comment type="caution">
    <text evidence="1">The sequence shown here is derived from an EMBL/GenBank/DDBJ whole genome shotgun (WGS) entry which is preliminary data.</text>
</comment>
<keyword evidence="2" id="KW-1185">Reference proteome</keyword>
<reference evidence="1" key="1">
    <citation type="submission" date="2021-06" db="EMBL/GenBank/DDBJ databases">
        <authorList>
            <person name="Kallberg Y."/>
            <person name="Tangrot J."/>
            <person name="Rosling A."/>
        </authorList>
    </citation>
    <scope>NUCLEOTIDE SEQUENCE</scope>
    <source>
        <strain evidence="1">FL130A</strain>
    </source>
</reference>
<dbReference type="OrthoDB" id="2381952at2759"/>
<name>A0A9N9AIX7_9GLOM</name>
<evidence type="ECO:0000313" key="1">
    <source>
        <dbReference type="EMBL" id="CAG8530118.1"/>
    </source>
</evidence>
<accession>A0A9N9AIX7</accession>
<protein>
    <submittedName>
        <fullName evidence="1">14318_t:CDS:1</fullName>
    </submittedName>
</protein>
<dbReference type="EMBL" id="CAJVPS010001228">
    <property type="protein sequence ID" value="CAG8530118.1"/>
    <property type="molecule type" value="Genomic_DNA"/>
</dbReference>
<dbReference type="Proteomes" id="UP000789508">
    <property type="component" value="Unassembled WGS sequence"/>
</dbReference>
<dbReference type="AlphaFoldDB" id="A0A9N9AIX7"/>
<sequence>MSLQKEDVVKLSLSAYNVNIREATHERYNYYVKLKERINRKLANSAELYNPNWDVNVNVICVVGGNDFRPDVGIWFRTLTFAQISRSIVNLCPPPRVFYNKNPDHDHALSKIDNQNPGLITTPATPTPAIPTRTPYIVQLWNVNSIPVYYIMNWNEHLVLNCGWIIEFNVVLDVISRS</sequence>